<keyword evidence="3" id="KW-0472">Membrane</keyword>
<keyword evidence="2" id="KW-0868">Chloride</keyword>
<dbReference type="Pfam" id="PF02932">
    <property type="entry name" value="Neur_chan_memb"/>
    <property type="match status" value="1"/>
</dbReference>
<keyword evidence="1" id="KW-0406">Ion transport</keyword>
<dbReference type="EMBL" id="JAGEUA010000001">
    <property type="protein sequence ID" value="KAL1023719.1"/>
    <property type="molecule type" value="Genomic_DNA"/>
</dbReference>
<name>A0ABD0XQU2_UMBPY</name>
<dbReference type="InterPro" id="IPR006028">
    <property type="entry name" value="GABAA/Glycine_rcpt"/>
</dbReference>
<evidence type="ECO:0000256" key="3">
    <source>
        <dbReference type="SAM" id="Phobius"/>
    </source>
</evidence>
<evidence type="ECO:0000313" key="5">
    <source>
        <dbReference type="EMBL" id="KAL1023719.1"/>
    </source>
</evidence>
<organism evidence="5 6">
    <name type="scientific">Umbra pygmaea</name>
    <name type="common">Eastern mudminnow</name>
    <dbReference type="NCBI Taxonomy" id="75934"/>
    <lineage>
        <taxon>Eukaryota</taxon>
        <taxon>Metazoa</taxon>
        <taxon>Chordata</taxon>
        <taxon>Craniata</taxon>
        <taxon>Vertebrata</taxon>
        <taxon>Euteleostomi</taxon>
        <taxon>Actinopterygii</taxon>
        <taxon>Neopterygii</taxon>
        <taxon>Teleostei</taxon>
        <taxon>Protacanthopterygii</taxon>
        <taxon>Esociformes</taxon>
        <taxon>Umbridae</taxon>
        <taxon>Umbra</taxon>
    </lineage>
</organism>
<gene>
    <name evidence="5" type="ORF">UPYG_G00045110</name>
</gene>
<dbReference type="InterPro" id="IPR038050">
    <property type="entry name" value="Neuro_actylchol_rec"/>
</dbReference>
<protein>
    <recommendedName>
        <fullName evidence="4">Neurotransmitter-gated ion-channel transmembrane domain-containing protein</fullName>
    </recommendedName>
</protein>
<comment type="caution">
    <text evidence="5">The sequence shown here is derived from an EMBL/GenBank/DDBJ whole genome shotgun (WGS) entry which is preliminary data.</text>
</comment>
<dbReference type="InterPro" id="IPR006029">
    <property type="entry name" value="Neurotrans-gated_channel_TM"/>
</dbReference>
<keyword evidence="3" id="KW-1133">Transmembrane helix</keyword>
<dbReference type="InterPro" id="IPR036719">
    <property type="entry name" value="Neuro-gated_channel_TM_sf"/>
</dbReference>
<dbReference type="AlphaFoldDB" id="A0ABD0XQU2"/>
<feature type="domain" description="Neurotransmitter-gated ion-channel transmembrane" evidence="4">
    <location>
        <begin position="25"/>
        <end position="175"/>
    </location>
</feature>
<sequence>MAIWERNIQTDTVKEMGENIKQQKLTERRIYSTERMKNDEDNAVDPNELAESLRRINGLKNNDAPIRGSLGHIYDSSDRNEEVRESRLSFTATTAGSGAIKDCPIPKPAANNATTVIATTPCAAGQQPAQKAKKDTTAKSHEEMRKLFIDRAKKIDTVSRAGFPLAFLFFNIFYWVLYKILRAEDVHKD</sequence>
<dbReference type="GO" id="GO:0005254">
    <property type="term" value="F:chloride channel activity"/>
    <property type="evidence" value="ECO:0007669"/>
    <property type="project" value="UniProtKB-KW"/>
</dbReference>
<evidence type="ECO:0000313" key="6">
    <source>
        <dbReference type="Proteomes" id="UP001557470"/>
    </source>
</evidence>
<proteinExistence type="predicted"/>
<accession>A0ABD0XQU2</accession>
<keyword evidence="3" id="KW-0812">Transmembrane</keyword>
<keyword evidence="6" id="KW-1185">Reference proteome</keyword>
<dbReference type="GO" id="GO:0034707">
    <property type="term" value="C:chloride channel complex"/>
    <property type="evidence" value="ECO:0007669"/>
    <property type="project" value="UniProtKB-KW"/>
</dbReference>
<reference evidence="5 6" key="1">
    <citation type="submission" date="2024-06" db="EMBL/GenBank/DDBJ databases">
        <authorList>
            <person name="Pan Q."/>
            <person name="Wen M."/>
            <person name="Jouanno E."/>
            <person name="Zahm M."/>
            <person name="Klopp C."/>
            <person name="Cabau C."/>
            <person name="Louis A."/>
            <person name="Berthelot C."/>
            <person name="Parey E."/>
            <person name="Roest Crollius H."/>
            <person name="Montfort J."/>
            <person name="Robinson-Rechavi M."/>
            <person name="Bouchez O."/>
            <person name="Lampietro C."/>
            <person name="Lopez Roques C."/>
            <person name="Donnadieu C."/>
            <person name="Postlethwait J."/>
            <person name="Bobe J."/>
            <person name="Verreycken H."/>
            <person name="Guiguen Y."/>
        </authorList>
    </citation>
    <scope>NUCLEOTIDE SEQUENCE [LARGE SCALE GENOMIC DNA]</scope>
    <source>
        <strain evidence="5">Up_M1</strain>
        <tissue evidence="5">Testis</tissue>
    </source>
</reference>
<evidence type="ECO:0000256" key="1">
    <source>
        <dbReference type="ARBA" id="ARBA00023173"/>
    </source>
</evidence>
<evidence type="ECO:0000259" key="4">
    <source>
        <dbReference type="Pfam" id="PF02932"/>
    </source>
</evidence>
<keyword evidence="1" id="KW-0869">Chloride channel</keyword>
<feature type="transmembrane region" description="Helical" evidence="3">
    <location>
        <begin position="161"/>
        <end position="181"/>
    </location>
</feature>
<evidence type="ECO:0000256" key="2">
    <source>
        <dbReference type="ARBA" id="ARBA00023214"/>
    </source>
</evidence>
<dbReference type="Gene3D" id="1.20.58.390">
    <property type="entry name" value="Neurotransmitter-gated ion-channel transmembrane domain"/>
    <property type="match status" value="1"/>
</dbReference>
<dbReference type="PRINTS" id="PR00253">
    <property type="entry name" value="GABAARECEPTR"/>
</dbReference>
<dbReference type="SUPFAM" id="SSF90112">
    <property type="entry name" value="Neurotransmitter-gated ion-channel transmembrane pore"/>
    <property type="match status" value="2"/>
</dbReference>
<keyword evidence="1" id="KW-0813">Transport</keyword>
<dbReference type="Proteomes" id="UP001557470">
    <property type="component" value="Unassembled WGS sequence"/>
</dbReference>
<keyword evidence="1" id="KW-0407">Ion channel</keyword>